<evidence type="ECO:0000259" key="5">
    <source>
        <dbReference type="PROSITE" id="PS50061"/>
    </source>
</evidence>
<evidence type="ECO:0000256" key="4">
    <source>
        <dbReference type="SAM" id="MobiDB-lite"/>
    </source>
</evidence>
<dbReference type="EMBL" id="JALNTZ010000003">
    <property type="protein sequence ID" value="KAJ3659146.1"/>
    <property type="molecule type" value="Genomic_DNA"/>
</dbReference>
<dbReference type="GO" id="GO:0030154">
    <property type="term" value="P:cell differentiation"/>
    <property type="evidence" value="ECO:0007669"/>
    <property type="project" value="TreeGrafter"/>
</dbReference>
<dbReference type="InterPro" id="IPR036388">
    <property type="entry name" value="WH-like_DNA-bd_sf"/>
</dbReference>
<dbReference type="Gene3D" id="1.10.10.10">
    <property type="entry name" value="Winged helix-like DNA-binding domain superfamily/Winged helix DNA-binding domain"/>
    <property type="match status" value="1"/>
</dbReference>
<comment type="caution">
    <text evidence="6">The sequence shown here is derived from an EMBL/GenBank/DDBJ whole genome shotgun (WGS) entry which is preliminary data.</text>
</comment>
<protein>
    <recommendedName>
        <fullName evidence="5">ETS domain-containing protein</fullName>
    </recommendedName>
</protein>
<dbReference type="AlphaFoldDB" id="A0AA38IPU8"/>
<keyword evidence="2 3" id="KW-0238">DNA-binding</keyword>
<reference evidence="6" key="1">
    <citation type="journal article" date="2023" name="G3 (Bethesda)">
        <title>Whole genome assemblies of Zophobas morio and Tenebrio molitor.</title>
        <authorList>
            <person name="Kaur S."/>
            <person name="Stinson S.A."/>
            <person name="diCenzo G.C."/>
        </authorList>
    </citation>
    <scope>NUCLEOTIDE SEQUENCE</scope>
    <source>
        <strain evidence="6">QUZm001</strain>
    </source>
</reference>
<dbReference type="PANTHER" id="PTHR11849:SF190">
    <property type="entry name" value="ETS-DOMAIN PROTEIN"/>
    <property type="match status" value="1"/>
</dbReference>
<dbReference type="InterPro" id="IPR000418">
    <property type="entry name" value="Ets_dom"/>
</dbReference>
<dbReference type="PRINTS" id="PR00454">
    <property type="entry name" value="ETSDOMAIN"/>
</dbReference>
<feature type="region of interest" description="Disordered" evidence="4">
    <location>
        <begin position="147"/>
        <end position="172"/>
    </location>
</feature>
<dbReference type="PANTHER" id="PTHR11849">
    <property type="entry name" value="ETS"/>
    <property type="match status" value="1"/>
</dbReference>
<evidence type="ECO:0000256" key="1">
    <source>
        <dbReference type="ARBA" id="ARBA00005562"/>
    </source>
</evidence>
<dbReference type="GO" id="GO:0043565">
    <property type="term" value="F:sequence-specific DNA binding"/>
    <property type="evidence" value="ECO:0007669"/>
    <property type="project" value="InterPro"/>
</dbReference>
<feature type="domain" description="ETS" evidence="5">
    <location>
        <begin position="177"/>
        <end position="259"/>
    </location>
</feature>
<proteinExistence type="inferred from homology"/>
<organism evidence="6 7">
    <name type="scientific">Zophobas morio</name>
    <dbReference type="NCBI Taxonomy" id="2755281"/>
    <lineage>
        <taxon>Eukaryota</taxon>
        <taxon>Metazoa</taxon>
        <taxon>Ecdysozoa</taxon>
        <taxon>Arthropoda</taxon>
        <taxon>Hexapoda</taxon>
        <taxon>Insecta</taxon>
        <taxon>Pterygota</taxon>
        <taxon>Neoptera</taxon>
        <taxon>Endopterygota</taxon>
        <taxon>Coleoptera</taxon>
        <taxon>Polyphaga</taxon>
        <taxon>Cucujiformia</taxon>
        <taxon>Tenebrionidae</taxon>
        <taxon>Zophobas</taxon>
    </lineage>
</organism>
<dbReference type="InterPro" id="IPR046328">
    <property type="entry name" value="ETS_fam"/>
</dbReference>
<evidence type="ECO:0000313" key="7">
    <source>
        <dbReference type="Proteomes" id="UP001168821"/>
    </source>
</evidence>
<accession>A0AA38IPU8</accession>
<sequence length="272" mass="32158">MCTDLDLNVLDWDFLQNLNYTDFDMDIIDGIINEIQNPHPKPMDQWENQEVLDFILREISMKFTDVNHNHLERFRCISGFIFKNLSEENCKLLSNSQYIGEMIFDAKEKYVRCHPTECFIDGNNYFHEANNENSSVFSNFSKVPSTSESLDTLSRSSKKPGRPRCKPFSDKNGKRSEKLWEFLLHLLRDNKTCPQLIKWENFEEGTFKFVQSNKVARLWGNRKKNENMTYEKFSRAMRYYYKSKVLLPVPGKRLVYKFGPQAKGWKNVIPIS</sequence>
<dbReference type="SUPFAM" id="SSF46785">
    <property type="entry name" value="Winged helix' DNA-binding domain"/>
    <property type="match status" value="1"/>
</dbReference>
<dbReference type="SMART" id="SM00413">
    <property type="entry name" value="ETS"/>
    <property type="match status" value="1"/>
</dbReference>
<comment type="similarity">
    <text evidence="1 3">Belongs to the ETS family.</text>
</comment>
<feature type="compositionally biased region" description="Basic residues" evidence="4">
    <location>
        <begin position="156"/>
        <end position="165"/>
    </location>
</feature>
<evidence type="ECO:0000256" key="2">
    <source>
        <dbReference type="ARBA" id="ARBA00023125"/>
    </source>
</evidence>
<keyword evidence="7" id="KW-1185">Reference proteome</keyword>
<name>A0AA38IPU8_9CUCU</name>
<gene>
    <name evidence="6" type="ORF">Zmor_010851</name>
</gene>
<keyword evidence="3" id="KW-0539">Nucleus</keyword>
<dbReference type="Pfam" id="PF00178">
    <property type="entry name" value="Ets"/>
    <property type="match status" value="1"/>
</dbReference>
<dbReference type="FunFam" id="1.10.10.10:FF:001336">
    <property type="entry name" value="Epithelium specific ets factor 3, ese3, putative"/>
    <property type="match status" value="1"/>
</dbReference>
<dbReference type="GO" id="GO:0000981">
    <property type="term" value="F:DNA-binding transcription factor activity, RNA polymerase II-specific"/>
    <property type="evidence" value="ECO:0007669"/>
    <property type="project" value="TreeGrafter"/>
</dbReference>
<dbReference type="Proteomes" id="UP001168821">
    <property type="component" value="Unassembled WGS sequence"/>
</dbReference>
<comment type="subcellular location">
    <subcellularLocation>
        <location evidence="3">Nucleus</location>
    </subcellularLocation>
</comment>
<evidence type="ECO:0000313" key="6">
    <source>
        <dbReference type="EMBL" id="KAJ3659146.1"/>
    </source>
</evidence>
<dbReference type="PROSITE" id="PS50061">
    <property type="entry name" value="ETS_DOMAIN_3"/>
    <property type="match status" value="1"/>
</dbReference>
<dbReference type="GO" id="GO:0005634">
    <property type="term" value="C:nucleus"/>
    <property type="evidence" value="ECO:0007669"/>
    <property type="project" value="UniProtKB-SubCell"/>
</dbReference>
<evidence type="ECO:0000256" key="3">
    <source>
        <dbReference type="RuleBase" id="RU004019"/>
    </source>
</evidence>
<dbReference type="InterPro" id="IPR036390">
    <property type="entry name" value="WH_DNA-bd_sf"/>
</dbReference>
<dbReference type="PROSITE" id="PS00345">
    <property type="entry name" value="ETS_DOMAIN_1"/>
    <property type="match status" value="1"/>
</dbReference>